<sequence>MSPVLRIFKRTCFPFVCHMIKTQETSSRKSGDRKSPQVYLWHIGSAQSIDERSYVTVFDFPQRVVLEDEDRRASSQVSHQHLLSDVKKLVASISDGTTIPLATLCRQFLQPDFTLSQVAQLTER</sequence>
<organism evidence="1 2">
    <name type="scientific">Caerostris extrusa</name>
    <name type="common">Bark spider</name>
    <name type="synonym">Caerostris bankana</name>
    <dbReference type="NCBI Taxonomy" id="172846"/>
    <lineage>
        <taxon>Eukaryota</taxon>
        <taxon>Metazoa</taxon>
        <taxon>Ecdysozoa</taxon>
        <taxon>Arthropoda</taxon>
        <taxon>Chelicerata</taxon>
        <taxon>Arachnida</taxon>
        <taxon>Araneae</taxon>
        <taxon>Araneomorphae</taxon>
        <taxon>Entelegynae</taxon>
        <taxon>Araneoidea</taxon>
        <taxon>Araneidae</taxon>
        <taxon>Caerostris</taxon>
    </lineage>
</organism>
<gene>
    <name evidence="1" type="ORF">CEXT_544421</name>
</gene>
<comment type="caution">
    <text evidence="1">The sequence shown here is derived from an EMBL/GenBank/DDBJ whole genome shotgun (WGS) entry which is preliminary data.</text>
</comment>
<protein>
    <submittedName>
        <fullName evidence="1">Uncharacterized protein</fullName>
    </submittedName>
</protein>
<dbReference type="EMBL" id="BPLR01008202">
    <property type="protein sequence ID" value="GIY22822.1"/>
    <property type="molecule type" value="Genomic_DNA"/>
</dbReference>
<name>A0AAV4RN69_CAEEX</name>
<keyword evidence="2" id="KW-1185">Reference proteome</keyword>
<reference evidence="1 2" key="1">
    <citation type="submission" date="2021-06" db="EMBL/GenBank/DDBJ databases">
        <title>Caerostris extrusa draft genome.</title>
        <authorList>
            <person name="Kono N."/>
            <person name="Arakawa K."/>
        </authorList>
    </citation>
    <scope>NUCLEOTIDE SEQUENCE [LARGE SCALE GENOMIC DNA]</scope>
</reference>
<evidence type="ECO:0000313" key="2">
    <source>
        <dbReference type="Proteomes" id="UP001054945"/>
    </source>
</evidence>
<dbReference type="Proteomes" id="UP001054945">
    <property type="component" value="Unassembled WGS sequence"/>
</dbReference>
<evidence type="ECO:0000313" key="1">
    <source>
        <dbReference type="EMBL" id="GIY22822.1"/>
    </source>
</evidence>
<proteinExistence type="predicted"/>
<dbReference type="AlphaFoldDB" id="A0AAV4RN69"/>
<accession>A0AAV4RN69</accession>